<dbReference type="RefSeq" id="WP_091048278.1">
    <property type="nucleotide sequence ID" value="NZ_FNGF01000003.1"/>
</dbReference>
<proteinExistence type="predicted"/>
<organism evidence="1 2">
    <name type="scientific">Glycomyces sambucus</name>
    <dbReference type="NCBI Taxonomy" id="380244"/>
    <lineage>
        <taxon>Bacteria</taxon>
        <taxon>Bacillati</taxon>
        <taxon>Actinomycetota</taxon>
        <taxon>Actinomycetes</taxon>
        <taxon>Glycomycetales</taxon>
        <taxon>Glycomycetaceae</taxon>
        <taxon>Glycomyces</taxon>
    </lineage>
</organism>
<accession>A0A1G9GPH5</accession>
<sequence>MTTIVFVAPKSAWRRALATETRAAADAGHRVRLVAEEGPAWEETPLDPRVEVVWTGATAVRAPESAAVALLLNRLPLGVLRRAGRGPLRGPAARAAARWRRAVLAPLTRRRWPQTKALREAHRLAAVTAALADGDFDWIVLHEPQAVELGVHWLPALLEARPDLVTTFSFEPRAEAPSGR</sequence>
<evidence type="ECO:0000313" key="1">
    <source>
        <dbReference type="EMBL" id="SDL02579.1"/>
    </source>
</evidence>
<dbReference type="AlphaFoldDB" id="A0A1G9GPH5"/>
<dbReference type="STRING" id="380244.SAMN05216298_2335"/>
<dbReference type="Proteomes" id="UP000198662">
    <property type="component" value="Unassembled WGS sequence"/>
</dbReference>
<keyword evidence="2" id="KW-1185">Reference proteome</keyword>
<dbReference type="EMBL" id="FNGF01000003">
    <property type="protein sequence ID" value="SDL02579.1"/>
    <property type="molecule type" value="Genomic_DNA"/>
</dbReference>
<gene>
    <name evidence="1" type="ORF">SAMN05216298_2335</name>
</gene>
<name>A0A1G9GPH5_9ACTN</name>
<dbReference type="OrthoDB" id="5191733at2"/>
<evidence type="ECO:0000313" key="2">
    <source>
        <dbReference type="Proteomes" id="UP000198662"/>
    </source>
</evidence>
<protein>
    <submittedName>
        <fullName evidence="1">Uncharacterized protein</fullName>
    </submittedName>
</protein>
<reference evidence="2" key="1">
    <citation type="submission" date="2016-10" db="EMBL/GenBank/DDBJ databases">
        <authorList>
            <person name="Varghese N."/>
            <person name="Submissions S."/>
        </authorList>
    </citation>
    <scope>NUCLEOTIDE SEQUENCE [LARGE SCALE GENOMIC DNA]</scope>
    <source>
        <strain evidence="2">CGMCC 4.3147</strain>
    </source>
</reference>